<protein>
    <recommendedName>
        <fullName evidence="10">Ubiquitin carboxyl-terminal hydrolase</fullName>
        <ecNumber evidence="10">3.4.19.12</ecNumber>
    </recommendedName>
</protein>
<dbReference type="InterPro" id="IPR038765">
    <property type="entry name" value="Papain-like_cys_pep_sf"/>
</dbReference>
<dbReference type="OrthoDB" id="1924260at2759"/>
<evidence type="ECO:0000256" key="8">
    <source>
        <dbReference type="PIRSR" id="PIRSR038120-2"/>
    </source>
</evidence>
<dbReference type="PIRSF" id="PIRSF038120">
    <property type="entry name" value="Ubiquitinyl_hydrolase_UCH37"/>
    <property type="match status" value="1"/>
</dbReference>
<feature type="active site" description="Proton donor" evidence="7 9">
    <location>
        <position position="159"/>
    </location>
</feature>
<organism evidence="12 13">
    <name type="scientific">Tortispora caseinolytica NRRL Y-17796</name>
    <dbReference type="NCBI Taxonomy" id="767744"/>
    <lineage>
        <taxon>Eukaryota</taxon>
        <taxon>Fungi</taxon>
        <taxon>Dikarya</taxon>
        <taxon>Ascomycota</taxon>
        <taxon>Saccharomycotina</taxon>
        <taxon>Trigonopsidomycetes</taxon>
        <taxon>Trigonopsidales</taxon>
        <taxon>Trigonopsidaceae</taxon>
        <taxon>Tortispora</taxon>
    </lineage>
</organism>
<dbReference type="EC" id="3.4.19.12" evidence="10"/>
<dbReference type="GO" id="GO:0000338">
    <property type="term" value="P:protein deneddylation"/>
    <property type="evidence" value="ECO:0007669"/>
    <property type="project" value="EnsemblFungi"/>
</dbReference>
<dbReference type="CDD" id="cd09617">
    <property type="entry name" value="Peptidase_C12_UCH37_BAP1"/>
    <property type="match status" value="1"/>
</dbReference>
<dbReference type="GO" id="GO:0016579">
    <property type="term" value="P:protein deubiquitination"/>
    <property type="evidence" value="ECO:0007669"/>
    <property type="project" value="InterPro"/>
</dbReference>
<dbReference type="InterPro" id="IPR036959">
    <property type="entry name" value="Peptidase_C12_UCH_sf"/>
</dbReference>
<dbReference type="SUPFAM" id="SSF54001">
    <property type="entry name" value="Cysteine proteinases"/>
    <property type="match status" value="1"/>
</dbReference>
<evidence type="ECO:0000313" key="13">
    <source>
        <dbReference type="Proteomes" id="UP000095023"/>
    </source>
</evidence>
<evidence type="ECO:0000256" key="7">
    <source>
        <dbReference type="PIRSR" id="PIRSR038120-1"/>
    </source>
</evidence>
<evidence type="ECO:0000259" key="11">
    <source>
        <dbReference type="PROSITE" id="PS52048"/>
    </source>
</evidence>
<evidence type="ECO:0000256" key="5">
    <source>
        <dbReference type="ARBA" id="ARBA00022801"/>
    </source>
</evidence>
<feature type="site" description="Transition state stabilizer" evidence="9">
    <location>
        <position position="79"/>
    </location>
</feature>
<dbReference type="Pfam" id="PF01088">
    <property type="entry name" value="Peptidase_C12"/>
    <property type="match status" value="1"/>
</dbReference>
<dbReference type="EMBL" id="KV453841">
    <property type="protein sequence ID" value="ODV92078.1"/>
    <property type="molecule type" value="Genomic_DNA"/>
</dbReference>
<name>A0A1E4TK82_9ASCO</name>
<evidence type="ECO:0000256" key="2">
    <source>
        <dbReference type="ARBA" id="ARBA00009326"/>
    </source>
</evidence>
<evidence type="ECO:0000256" key="1">
    <source>
        <dbReference type="ARBA" id="ARBA00000707"/>
    </source>
</evidence>
<evidence type="ECO:0000256" key="9">
    <source>
        <dbReference type="PROSITE-ProRule" id="PRU01393"/>
    </source>
</evidence>
<evidence type="ECO:0000313" key="12">
    <source>
        <dbReference type="EMBL" id="ODV92078.1"/>
    </source>
</evidence>
<keyword evidence="4 9" id="KW-0833">Ubl conjugation pathway</keyword>
<dbReference type="PANTHER" id="PTHR10589">
    <property type="entry name" value="UBIQUITIN CARBOXYL-TERMINAL HYDROLASE"/>
    <property type="match status" value="1"/>
</dbReference>
<evidence type="ECO:0000256" key="6">
    <source>
        <dbReference type="ARBA" id="ARBA00022807"/>
    </source>
</evidence>
<dbReference type="GO" id="GO:0019784">
    <property type="term" value="F:deNEDDylase activity"/>
    <property type="evidence" value="ECO:0007669"/>
    <property type="project" value="EnsemblFungi"/>
</dbReference>
<dbReference type="Gene3D" id="3.40.532.10">
    <property type="entry name" value="Peptidase C12, ubiquitin carboxyl-terminal hydrolase"/>
    <property type="match status" value="1"/>
</dbReference>
<evidence type="ECO:0000256" key="10">
    <source>
        <dbReference type="RuleBase" id="RU361215"/>
    </source>
</evidence>
<reference evidence="13" key="1">
    <citation type="submission" date="2016-02" db="EMBL/GenBank/DDBJ databases">
        <title>Comparative genomics of biotechnologically important yeasts.</title>
        <authorList>
            <consortium name="DOE Joint Genome Institute"/>
            <person name="Riley R."/>
            <person name="Haridas S."/>
            <person name="Wolfe K.H."/>
            <person name="Lopes M.R."/>
            <person name="Hittinger C.T."/>
            <person name="Goker M."/>
            <person name="Salamov A."/>
            <person name="Wisecaver J."/>
            <person name="Long T.M."/>
            <person name="Aerts A.L."/>
            <person name="Barry K."/>
            <person name="Choi C."/>
            <person name="Clum A."/>
            <person name="Coughlan A.Y."/>
            <person name="Deshpande S."/>
            <person name="Douglass A.P."/>
            <person name="Hanson S.J."/>
            <person name="Klenk H.-P."/>
            <person name="Labutti K."/>
            <person name="Lapidus A."/>
            <person name="Lindquist E."/>
            <person name="Lipzen A."/>
            <person name="Meier-Kolthoff J.P."/>
            <person name="Ohm R.A."/>
            <person name="Otillar R.P."/>
            <person name="Pangilinan J."/>
            <person name="Peng Y."/>
            <person name="Rokas A."/>
            <person name="Rosa C.A."/>
            <person name="Scheuner C."/>
            <person name="Sibirny A.A."/>
            <person name="Slot J.C."/>
            <person name="Stielow J.B."/>
            <person name="Sun H."/>
            <person name="Kurtzman C.P."/>
            <person name="Blackwell M."/>
            <person name="Jeffries T.W."/>
            <person name="Grigoriev I.V."/>
        </authorList>
    </citation>
    <scope>NUCLEOTIDE SEQUENCE [LARGE SCALE GENOMIC DNA]</scope>
    <source>
        <strain evidence="13">NRRL Y-17796</strain>
    </source>
</reference>
<evidence type="ECO:0000256" key="4">
    <source>
        <dbReference type="ARBA" id="ARBA00022786"/>
    </source>
</evidence>
<dbReference type="GO" id="GO:0071629">
    <property type="term" value="P:cytoplasm protein quality control by the ubiquitin-proteasome system"/>
    <property type="evidence" value="ECO:0007669"/>
    <property type="project" value="EnsemblFungi"/>
</dbReference>
<comment type="catalytic activity">
    <reaction evidence="1 9 10">
        <text>Thiol-dependent hydrolysis of ester, thioester, amide, peptide and isopeptide bonds formed by the C-terminal Gly of ubiquitin (a 76-residue protein attached to proteins as an intracellular targeting signal).</text>
        <dbReference type="EC" id="3.4.19.12"/>
    </reaction>
</comment>
<dbReference type="PROSITE" id="PS52048">
    <property type="entry name" value="UCH_DOMAIN"/>
    <property type="match status" value="1"/>
</dbReference>
<comment type="similarity">
    <text evidence="2 9 10">Belongs to the peptidase C12 family.</text>
</comment>
<dbReference type="InterPro" id="IPR001578">
    <property type="entry name" value="Peptidase_C12_UCH"/>
</dbReference>
<dbReference type="PANTHER" id="PTHR10589:SF16">
    <property type="entry name" value="UBIQUITIN CARBOXYL-TERMINAL HYDROLASE ISOZYME L5"/>
    <property type="match status" value="1"/>
</dbReference>
<feature type="domain" description="UCH catalytic" evidence="11">
    <location>
        <begin position="3"/>
        <end position="220"/>
    </location>
</feature>
<evidence type="ECO:0000256" key="3">
    <source>
        <dbReference type="ARBA" id="ARBA00022670"/>
    </source>
</evidence>
<sequence>MSGWNTIESDAGILTEMIESLGVKGGQFHEVFSLDTQELIASGPLYGAIFLFKHQKDTHRQGIFDYESLETNSVWFAHQTIQNACATVAVLSLLMNSPHIDIGSELEEFRSFTIEFDPTLRGECLTNSNTIQTVHNSFSKPQLLVDEESQNKSAEDAFHYVAYLPINGKLYELDGLQEAPISHGECTETEFAEKLITVIQKRIQSYDLSELRFSLLPFIRDKRLSEDPEDIKEELARREVWRKDSIMRSFDYSPFIHELLKRVISADGPDDEAWNRKFEQARNSAFAKRRPPGF</sequence>
<keyword evidence="5 9" id="KW-0378">Hydrolase</keyword>
<dbReference type="GO" id="GO:0005737">
    <property type="term" value="C:cytoplasm"/>
    <property type="evidence" value="ECO:0007669"/>
    <property type="project" value="TreeGrafter"/>
</dbReference>
<dbReference type="AlphaFoldDB" id="A0A1E4TK82"/>
<keyword evidence="3 9" id="KW-0645">Protease</keyword>
<proteinExistence type="inferred from homology"/>
<feature type="site" description="Important for enzyme activity" evidence="8 9">
    <location>
        <position position="174"/>
    </location>
</feature>
<keyword evidence="6 9" id="KW-0788">Thiol protease</keyword>
<dbReference type="Proteomes" id="UP000095023">
    <property type="component" value="Unassembled WGS sequence"/>
</dbReference>
<feature type="active site" description="Nucleophile" evidence="7 9">
    <location>
        <position position="85"/>
    </location>
</feature>
<dbReference type="PRINTS" id="PR00707">
    <property type="entry name" value="UBCTHYDRLASE"/>
</dbReference>
<keyword evidence="13" id="KW-1185">Reference proteome</keyword>
<dbReference type="GO" id="GO:0004843">
    <property type="term" value="F:cysteine-type deubiquitinase activity"/>
    <property type="evidence" value="ECO:0007669"/>
    <property type="project" value="UniProtKB-UniRule"/>
</dbReference>
<gene>
    <name evidence="12" type="ORF">CANCADRAFT_82019</name>
</gene>
<dbReference type="InterPro" id="IPR017390">
    <property type="entry name" value="Ubiquitinyl_hydrolase_UCH37"/>
</dbReference>
<accession>A0A1E4TK82</accession>